<dbReference type="SUPFAM" id="SSF81342">
    <property type="entry name" value="Transmembrane di-heme cytochromes"/>
    <property type="match status" value="1"/>
</dbReference>
<comment type="subcellular location">
    <subcellularLocation>
        <location evidence="1">Cell membrane</location>
        <topology evidence="1">Multi-pass membrane protein</topology>
    </subcellularLocation>
</comment>
<dbReference type="Pfam" id="PF01292">
    <property type="entry name" value="Ni_hydr_CYTB"/>
    <property type="match status" value="1"/>
</dbReference>
<feature type="domain" description="Cytochrome b561 bacterial/Ni-hydrogenase" evidence="7">
    <location>
        <begin position="19"/>
        <end position="208"/>
    </location>
</feature>
<organism evidence="8 9">
    <name type="scientific">Palleronia caenipelagi</name>
    <dbReference type="NCBI Taxonomy" id="2489174"/>
    <lineage>
        <taxon>Bacteria</taxon>
        <taxon>Pseudomonadati</taxon>
        <taxon>Pseudomonadota</taxon>
        <taxon>Alphaproteobacteria</taxon>
        <taxon>Rhodobacterales</taxon>
        <taxon>Roseobacteraceae</taxon>
        <taxon>Palleronia</taxon>
    </lineage>
</organism>
<feature type="transmembrane region" description="Helical" evidence="6">
    <location>
        <begin position="22"/>
        <end position="40"/>
    </location>
</feature>
<evidence type="ECO:0000313" key="9">
    <source>
        <dbReference type="Proteomes" id="UP000318590"/>
    </source>
</evidence>
<feature type="transmembrane region" description="Helical" evidence="6">
    <location>
        <begin position="47"/>
        <end position="68"/>
    </location>
</feature>
<evidence type="ECO:0000259" key="7">
    <source>
        <dbReference type="Pfam" id="PF01292"/>
    </source>
</evidence>
<dbReference type="GO" id="GO:0020037">
    <property type="term" value="F:heme binding"/>
    <property type="evidence" value="ECO:0007669"/>
    <property type="project" value="TreeGrafter"/>
</dbReference>
<keyword evidence="4 6" id="KW-1133">Transmembrane helix</keyword>
<dbReference type="GO" id="GO:0009055">
    <property type="term" value="F:electron transfer activity"/>
    <property type="evidence" value="ECO:0007669"/>
    <property type="project" value="InterPro"/>
</dbReference>
<dbReference type="EMBL" id="VFSV01000028">
    <property type="protein sequence ID" value="TRD16641.1"/>
    <property type="molecule type" value="Genomic_DNA"/>
</dbReference>
<evidence type="ECO:0000256" key="5">
    <source>
        <dbReference type="ARBA" id="ARBA00023136"/>
    </source>
</evidence>
<dbReference type="RefSeq" id="WP_142835473.1">
    <property type="nucleotide sequence ID" value="NZ_VFSV01000028.1"/>
</dbReference>
<evidence type="ECO:0000256" key="1">
    <source>
        <dbReference type="ARBA" id="ARBA00004651"/>
    </source>
</evidence>
<dbReference type="InterPro" id="IPR051542">
    <property type="entry name" value="Hydrogenase_cytochrome"/>
</dbReference>
<name>A0A547PRD3_9RHOB</name>
<dbReference type="GO" id="GO:0022904">
    <property type="term" value="P:respiratory electron transport chain"/>
    <property type="evidence" value="ECO:0007669"/>
    <property type="project" value="InterPro"/>
</dbReference>
<dbReference type="AlphaFoldDB" id="A0A547PRD3"/>
<accession>A0A547PRD3</accession>
<reference evidence="8 9" key="1">
    <citation type="submission" date="2019-06" db="EMBL/GenBank/DDBJ databases">
        <title>Paenimaribius caenipelagi gen. nov., sp. nov., isolated from a tidal flat.</title>
        <authorList>
            <person name="Yoon J.-H."/>
        </authorList>
    </citation>
    <scope>NUCLEOTIDE SEQUENCE [LARGE SCALE GENOMIC DNA]</scope>
    <source>
        <strain evidence="8 9">JBTF-M29</strain>
    </source>
</reference>
<dbReference type="PANTHER" id="PTHR30485:SF2">
    <property type="entry name" value="BLL0597 PROTEIN"/>
    <property type="match status" value="1"/>
</dbReference>
<dbReference type="InterPro" id="IPR011577">
    <property type="entry name" value="Cyt_b561_bac/Ni-Hgenase"/>
</dbReference>
<feature type="transmembrane region" description="Helical" evidence="6">
    <location>
        <begin position="109"/>
        <end position="131"/>
    </location>
</feature>
<dbReference type="Proteomes" id="UP000318590">
    <property type="component" value="Unassembled WGS sequence"/>
</dbReference>
<evidence type="ECO:0000256" key="4">
    <source>
        <dbReference type="ARBA" id="ARBA00022989"/>
    </source>
</evidence>
<evidence type="ECO:0000256" key="3">
    <source>
        <dbReference type="ARBA" id="ARBA00022692"/>
    </source>
</evidence>
<evidence type="ECO:0000256" key="2">
    <source>
        <dbReference type="ARBA" id="ARBA00022475"/>
    </source>
</evidence>
<dbReference type="InterPro" id="IPR016174">
    <property type="entry name" value="Di-haem_cyt_TM"/>
</dbReference>
<evidence type="ECO:0000313" key="8">
    <source>
        <dbReference type="EMBL" id="TRD16641.1"/>
    </source>
</evidence>
<proteinExistence type="predicted"/>
<dbReference type="PANTHER" id="PTHR30485">
    <property type="entry name" value="NI/FE-HYDROGENASE 1 B-TYPE CYTOCHROME SUBUNIT"/>
    <property type="match status" value="1"/>
</dbReference>
<protein>
    <submittedName>
        <fullName evidence="8">Cytochrome B</fullName>
    </submittedName>
</protein>
<comment type="caution">
    <text evidence="8">The sequence shown here is derived from an EMBL/GenBank/DDBJ whole genome shotgun (WGS) entry which is preliminary data.</text>
</comment>
<sequence length="213" mass="23196">MAALNRGRAGGEVSPPNPWDPLVRFSHWFLAAAIVANALLNKEGGTWHIWIGWAAIAVLAIRIIWGVVGPYEARFSAFPPSLRAARRHVGALFWGRAQEYPSHNPAGALMVYALWGLMAVTLATGLVMTGAKGPMTIASEKAAVAAGDWSVLVKESDGHDGEHDDDDEIAEEIHEAASNLILFLALLHLGGVLIESKLLRRNLIRPMLWRRNT</sequence>
<dbReference type="GO" id="GO:0005886">
    <property type="term" value="C:plasma membrane"/>
    <property type="evidence" value="ECO:0007669"/>
    <property type="project" value="UniProtKB-SubCell"/>
</dbReference>
<gene>
    <name evidence="8" type="ORF">FEV53_14145</name>
</gene>
<dbReference type="Gene3D" id="1.20.950.20">
    <property type="entry name" value="Transmembrane di-heme cytochromes, Chain C"/>
    <property type="match status" value="1"/>
</dbReference>
<evidence type="ECO:0000256" key="6">
    <source>
        <dbReference type="SAM" id="Phobius"/>
    </source>
</evidence>
<keyword evidence="9" id="KW-1185">Reference proteome</keyword>
<dbReference type="OrthoDB" id="196472at2"/>
<keyword evidence="2" id="KW-1003">Cell membrane</keyword>
<keyword evidence="3 6" id="KW-0812">Transmembrane</keyword>
<keyword evidence="5 6" id="KW-0472">Membrane</keyword>